<organism evidence="2 3">
    <name type="scientific">Candidatus Roizmanbacteria bacterium GW2011_GWA2_35_19</name>
    <dbReference type="NCBI Taxonomy" id="1618478"/>
    <lineage>
        <taxon>Bacteria</taxon>
        <taxon>Candidatus Roizmaniibacteriota</taxon>
    </lineage>
</organism>
<evidence type="ECO:0000313" key="3">
    <source>
        <dbReference type="Proteomes" id="UP000034457"/>
    </source>
</evidence>
<dbReference type="Gene3D" id="3.30.70.870">
    <property type="entry name" value="Elongation Factor G (Translational Gtpase), domain 3"/>
    <property type="match status" value="1"/>
</dbReference>
<gene>
    <name evidence="2" type="ORF">UR68_C0028G0037</name>
</gene>
<dbReference type="Proteomes" id="UP000034457">
    <property type="component" value="Unassembled WGS sequence"/>
</dbReference>
<dbReference type="EMBL" id="LBQC01000028">
    <property type="protein sequence ID" value="KKP71720.1"/>
    <property type="molecule type" value="Genomic_DNA"/>
</dbReference>
<dbReference type="AlphaFoldDB" id="A0A0G0E8R6"/>
<comment type="caution">
    <text evidence="2">The sequence shown here is derived from an EMBL/GenBank/DDBJ whole genome shotgun (WGS) entry which is preliminary data.</text>
</comment>
<evidence type="ECO:0000313" key="2">
    <source>
        <dbReference type="EMBL" id="KKP71720.1"/>
    </source>
</evidence>
<dbReference type="PATRIC" id="fig|1618478.3.peg.915"/>
<reference evidence="2 3" key="1">
    <citation type="journal article" date="2015" name="Nature">
        <title>rRNA introns, odd ribosomes, and small enigmatic genomes across a large radiation of phyla.</title>
        <authorList>
            <person name="Brown C.T."/>
            <person name="Hug L.A."/>
            <person name="Thomas B.C."/>
            <person name="Sharon I."/>
            <person name="Castelle C.J."/>
            <person name="Singh A."/>
            <person name="Wilkins M.J."/>
            <person name="Williams K.H."/>
            <person name="Banfield J.F."/>
        </authorList>
    </citation>
    <scope>NUCLEOTIDE SEQUENCE [LARGE SCALE GENOMIC DNA]</scope>
</reference>
<dbReference type="InterPro" id="IPR042116">
    <property type="entry name" value="TypA/BipA_C"/>
</dbReference>
<dbReference type="InterPro" id="IPR048876">
    <property type="entry name" value="BipA_C"/>
</dbReference>
<name>A0A0G0E8R6_9BACT</name>
<feature type="domain" description="TypA/BipA C-terminal" evidence="1">
    <location>
        <begin position="2"/>
        <end position="97"/>
    </location>
</feature>
<sequence>MTYGLVNAQDRGSLFVGTGVDIYEGMVVGVANRNMDIEINVCKEKKLTNNRSAGEGTSVPLVPATVMTLEQSLDFIADDEILEITPISIRIRKKILSLTHRRVVKRREN</sequence>
<accession>A0A0G0E8R6</accession>
<dbReference type="Gene3D" id="2.40.50.250">
    <property type="entry name" value="bipa protein"/>
    <property type="match status" value="1"/>
</dbReference>
<evidence type="ECO:0000259" key="1">
    <source>
        <dbReference type="Pfam" id="PF21018"/>
    </source>
</evidence>
<dbReference type="Pfam" id="PF21018">
    <property type="entry name" value="BipA_C"/>
    <property type="match status" value="1"/>
</dbReference>
<protein>
    <submittedName>
        <fullName evidence="2">GTP-binding protein</fullName>
    </submittedName>
</protein>
<dbReference type="STRING" id="1618478.UR68_C0028G0037"/>
<proteinExistence type="predicted"/>